<evidence type="ECO:0000256" key="1">
    <source>
        <dbReference type="ARBA" id="ARBA00004651"/>
    </source>
</evidence>
<feature type="transmembrane region" description="Helical" evidence="9">
    <location>
        <begin position="29"/>
        <end position="47"/>
    </location>
</feature>
<evidence type="ECO:0000256" key="9">
    <source>
        <dbReference type="HAMAP-Rule" id="MF_01464"/>
    </source>
</evidence>
<feature type="domain" description="Protein export membrane protein SecD/SecF C-terminal" evidence="11">
    <location>
        <begin position="116"/>
        <end position="307"/>
    </location>
</feature>
<evidence type="ECO:0000259" key="11">
    <source>
        <dbReference type="Pfam" id="PF02355"/>
    </source>
</evidence>
<dbReference type="Proteomes" id="UP000190037">
    <property type="component" value="Unassembled WGS sequence"/>
</dbReference>
<dbReference type="PANTHER" id="PTHR30081:SF8">
    <property type="entry name" value="PROTEIN TRANSLOCASE SUBUNIT SECF"/>
    <property type="match status" value="1"/>
</dbReference>
<dbReference type="InterPro" id="IPR022813">
    <property type="entry name" value="SecD/SecF_arch_bac"/>
</dbReference>
<keyword evidence="4 9" id="KW-0812">Transmembrane</keyword>
<feature type="transmembrane region" description="Helical" evidence="9">
    <location>
        <begin position="254"/>
        <end position="273"/>
    </location>
</feature>
<feature type="transmembrane region" description="Helical" evidence="9">
    <location>
        <begin position="279"/>
        <end position="303"/>
    </location>
</feature>
<comment type="caution">
    <text evidence="12">The sequence shown here is derived from an EMBL/GenBank/DDBJ whole genome shotgun (WGS) entry which is preliminary data.</text>
</comment>
<dbReference type="InterPro" id="IPR055344">
    <property type="entry name" value="SecD_SecF_C_bact"/>
</dbReference>
<keyword evidence="8 9" id="KW-0472">Membrane</keyword>
<evidence type="ECO:0000256" key="2">
    <source>
        <dbReference type="ARBA" id="ARBA00022448"/>
    </source>
</evidence>
<evidence type="ECO:0000256" key="6">
    <source>
        <dbReference type="ARBA" id="ARBA00022989"/>
    </source>
</evidence>
<comment type="subunit">
    <text evidence="9">Forms a complex with SecD. Part of the essential Sec protein translocation apparatus which comprises SecA, SecYEG and auxiliary proteins SecDF. Other proteins may also be involved.</text>
</comment>
<dbReference type="HAMAP" id="MF_01464_B">
    <property type="entry name" value="SecF_B"/>
    <property type="match status" value="1"/>
</dbReference>
<proteinExistence type="inferred from homology"/>
<organism evidence="12 13">
    <name type="scientific">Embleya scabrispora</name>
    <dbReference type="NCBI Taxonomy" id="159449"/>
    <lineage>
        <taxon>Bacteria</taxon>
        <taxon>Bacillati</taxon>
        <taxon>Actinomycetota</taxon>
        <taxon>Actinomycetes</taxon>
        <taxon>Kitasatosporales</taxon>
        <taxon>Streptomycetaceae</taxon>
        <taxon>Embleya</taxon>
    </lineage>
</organism>
<evidence type="ECO:0000256" key="4">
    <source>
        <dbReference type="ARBA" id="ARBA00022692"/>
    </source>
</evidence>
<dbReference type="InterPro" id="IPR022646">
    <property type="entry name" value="SecD/SecF_CS"/>
</dbReference>
<keyword evidence="7 9" id="KW-0811">Translocation</keyword>
<feature type="transmembrane region" description="Helical" evidence="9">
    <location>
        <begin position="144"/>
        <end position="163"/>
    </location>
</feature>
<comment type="function">
    <text evidence="9">Part of the Sec protein translocase complex. Interacts with the SecYEG preprotein conducting channel. SecDF uses the proton motive force (PMF) to complete protein translocation after the ATP-dependent function of SecA.</text>
</comment>
<keyword evidence="13" id="KW-1185">Reference proteome</keyword>
<evidence type="ECO:0000313" key="13">
    <source>
        <dbReference type="Proteomes" id="UP000190037"/>
    </source>
</evidence>
<dbReference type="eggNOG" id="COG0341">
    <property type="taxonomic scope" value="Bacteria"/>
</dbReference>
<feature type="transmembrane region" description="Helical" evidence="9">
    <location>
        <begin position="169"/>
        <end position="189"/>
    </location>
</feature>
<keyword evidence="6 9" id="KW-1133">Transmembrane helix</keyword>
<dbReference type="Pfam" id="PF02355">
    <property type="entry name" value="SecD_SecF_C"/>
    <property type="match status" value="1"/>
</dbReference>
<keyword evidence="2 9" id="KW-0813">Transport</keyword>
<accession>A0A1T3NU12</accession>
<reference evidence="12 13" key="1">
    <citation type="submission" date="2017-03" db="EMBL/GenBank/DDBJ databases">
        <title>Draft genome sequence of Streptomyces scabrisporus NF3, endophyte isolated from Amphipterygium adstringens.</title>
        <authorList>
            <person name="Vazquez M."/>
            <person name="Ceapa C.D."/>
            <person name="Rodriguez Luna D."/>
            <person name="Sanchez Esquivel S."/>
        </authorList>
    </citation>
    <scope>NUCLEOTIDE SEQUENCE [LARGE SCALE GENOMIC DNA]</scope>
    <source>
        <strain evidence="12 13">NF3</strain>
    </source>
</reference>
<dbReference type="Gene3D" id="1.20.1640.10">
    <property type="entry name" value="Multidrug efflux transporter AcrB transmembrane domain"/>
    <property type="match status" value="1"/>
</dbReference>
<dbReference type="GO" id="GO:0065002">
    <property type="term" value="P:intracellular protein transmembrane transport"/>
    <property type="evidence" value="ECO:0007669"/>
    <property type="project" value="UniProtKB-UniRule"/>
</dbReference>
<comment type="subcellular location">
    <subcellularLocation>
        <location evidence="1 9">Cell membrane</location>
        <topology evidence="1 9">Multi-pass membrane protein</topology>
    </subcellularLocation>
</comment>
<dbReference type="PRINTS" id="PR01755">
    <property type="entry name" value="SECFTRNLCASE"/>
</dbReference>
<dbReference type="GO" id="GO:0015450">
    <property type="term" value="F:protein-transporting ATPase activity"/>
    <property type="evidence" value="ECO:0007669"/>
    <property type="project" value="InterPro"/>
</dbReference>
<protein>
    <recommendedName>
        <fullName evidence="9">Protein-export membrane protein SecF</fullName>
    </recommendedName>
</protein>
<evidence type="ECO:0000256" key="7">
    <source>
        <dbReference type="ARBA" id="ARBA00023010"/>
    </source>
</evidence>
<keyword evidence="3 9" id="KW-1003">Cell membrane</keyword>
<dbReference type="InterPro" id="IPR048634">
    <property type="entry name" value="SecD_SecF_C"/>
</dbReference>
<dbReference type="GO" id="GO:0043952">
    <property type="term" value="P:protein transport by the Sec complex"/>
    <property type="evidence" value="ECO:0007669"/>
    <property type="project" value="UniProtKB-UniRule"/>
</dbReference>
<evidence type="ECO:0000256" key="8">
    <source>
        <dbReference type="ARBA" id="ARBA00023136"/>
    </source>
</evidence>
<comment type="caution">
    <text evidence="9">Lacks conserved residue(s) required for the propagation of feature annotation.</text>
</comment>
<name>A0A1T3NU12_9ACTN</name>
<dbReference type="InterPro" id="IPR022645">
    <property type="entry name" value="SecD/SecF_bac"/>
</dbReference>
<dbReference type="NCBIfam" id="TIGR00916">
    <property type="entry name" value="2A0604s01"/>
    <property type="match status" value="1"/>
</dbReference>
<dbReference type="NCBIfam" id="TIGR00966">
    <property type="entry name" value="transloc_SecF"/>
    <property type="match status" value="1"/>
</dbReference>
<dbReference type="AlphaFoldDB" id="A0A1T3NU12"/>
<evidence type="ECO:0000313" key="12">
    <source>
        <dbReference type="EMBL" id="OPC80172.1"/>
    </source>
</evidence>
<feature type="region of interest" description="Disordered" evidence="10">
    <location>
        <begin position="328"/>
        <end position="387"/>
    </location>
</feature>
<feature type="compositionally biased region" description="Basic residues" evidence="10">
    <location>
        <begin position="375"/>
        <end position="387"/>
    </location>
</feature>
<dbReference type="STRING" id="159449.B4N89_03700"/>
<feature type="compositionally biased region" description="Low complexity" evidence="10">
    <location>
        <begin position="361"/>
        <end position="374"/>
    </location>
</feature>
<evidence type="ECO:0000256" key="5">
    <source>
        <dbReference type="ARBA" id="ARBA00022927"/>
    </source>
</evidence>
<evidence type="ECO:0000256" key="10">
    <source>
        <dbReference type="SAM" id="MobiDB-lite"/>
    </source>
</evidence>
<dbReference type="InterPro" id="IPR005665">
    <property type="entry name" value="SecF_bac"/>
</dbReference>
<comment type="similarity">
    <text evidence="9">Belongs to the SecD/SecF family. SecF subfamily.</text>
</comment>
<gene>
    <name evidence="9" type="primary">secF</name>
    <name evidence="12" type="ORF">B4N89_03700</name>
</gene>
<dbReference type="GO" id="GO:0005886">
    <property type="term" value="C:plasma membrane"/>
    <property type="evidence" value="ECO:0007669"/>
    <property type="project" value="UniProtKB-SubCell"/>
</dbReference>
<keyword evidence="5 9" id="KW-0653">Protein transport</keyword>
<dbReference type="SUPFAM" id="SSF82866">
    <property type="entry name" value="Multidrug efflux transporter AcrB transmembrane domain"/>
    <property type="match status" value="1"/>
</dbReference>
<dbReference type="EMBL" id="MWQN01000001">
    <property type="protein sequence ID" value="OPC80172.1"/>
    <property type="molecule type" value="Genomic_DNA"/>
</dbReference>
<dbReference type="GO" id="GO:0006605">
    <property type="term" value="P:protein targeting"/>
    <property type="evidence" value="ECO:0007669"/>
    <property type="project" value="UniProtKB-UniRule"/>
</dbReference>
<sequence length="387" mass="41046">MSRFSDLKNIGVRLHHGDVSFDFVGRKKIWYSISALILVLAVGGLLGRGLHEGIEFKGGSVYTIQNTSASQNDARKAVEPFTDGTEAIVQKVGGDGLRIQLAESDADKTKQIAAAIAKDLKVAPDKVNTQVVGPSWGKEISKKALQGLVIFMILVVIYLTFAFEWRMAVAALVALLHDIVITIGVYALVGFEVTPGTVIGLLTILGYSLYDTVVVFDTVKENAKNITKQTKRTYSEAANAGLNQTLVRSINTTVVALLPVASLLFVGGGLLGAGMLKDIALSLFVGLAAGAFSSIFIATPILADLKERSPEMRLLAKKVAQRRASEAKAAKAAEAAGIPADQAEGHPDVDEETEADEDETVPAQGGAPRAGAARGRARTRPGGKRKR</sequence>
<feature type="compositionally biased region" description="Acidic residues" evidence="10">
    <location>
        <begin position="349"/>
        <end position="360"/>
    </location>
</feature>
<dbReference type="RefSeq" id="WP_078974436.1">
    <property type="nucleotide sequence ID" value="NZ_MWQN01000001.1"/>
</dbReference>
<dbReference type="OrthoDB" id="9774769at2"/>
<evidence type="ECO:0000256" key="3">
    <source>
        <dbReference type="ARBA" id="ARBA00022475"/>
    </source>
</evidence>
<dbReference type="PANTHER" id="PTHR30081">
    <property type="entry name" value="PROTEIN-EXPORT MEMBRANE PROTEIN SEC"/>
    <property type="match status" value="1"/>
</dbReference>
<dbReference type="Pfam" id="PF07549">
    <property type="entry name" value="Sec_GG"/>
    <property type="match status" value="1"/>
</dbReference>